<dbReference type="Pfam" id="PF13428">
    <property type="entry name" value="TPR_14"/>
    <property type="match status" value="1"/>
</dbReference>
<accession>A0A0P6XWG0</accession>
<dbReference type="EMBL" id="LGKO01000002">
    <property type="protein sequence ID" value="KPL83707.1"/>
    <property type="molecule type" value="Genomic_DNA"/>
</dbReference>
<sequence length="104" mass="11321">MPSERLIRAIDLARSGHKTAAREILEDIVRAEPTNEAAWLWLADTQPDDAARLRVLREAQKHLPRSVNIAKALGIINARLASAPSPPPPPQEPVSPPPPPPRPA</sequence>
<dbReference type="Proteomes" id="UP000050544">
    <property type="component" value="Unassembled WGS sequence"/>
</dbReference>
<dbReference type="RefSeq" id="WP_152965481.1">
    <property type="nucleotide sequence ID" value="NZ_LGKO01000002.1"/>
</dbReference>
<evidence type="ECO:0000313" key="2">
    <source>
        <dbReference type="EMBL" id="KPL83707.1"/>
    </source>
</evidence>
<proteinExistence type="predicted"/>
<feature type="non-terminal residue" evidence="2">
    <location>
        <position position="104"/>
    </location>
</feature>
<evidence type="ECO:0000313" key="3">
    <source>
        <dbReference type="Proteomes" id="UP000050544"/>
    </source>
</evidence>
<name>A0A0P6XWG0_9CHLR</name>
<evidence type="ECO:0000256" key="1">
    <source>
        <dbReference type="SAM" id="MobiDB-lite"/>
    </source>
</evidence>
<feature type="compositionally biased region" description="Pro residues" evidence="1">
    <location>
        <begin position="84"/>
        <end position="104"/>
    </location>
</feature>
<organism evidence="2 3">
    <name type="scientific">Thermanaerothrix daxensis</name>
    <dbReference type="NCBI Taxonomy" id="869279"/>
    <lineage>
        <taxon>Bacteria</taxon>
        <taxon>Bacillati</taxon>
        <taxon>Chloroflexota</taxon>
        <taxon>Anaerolineae</taxon>
        <taxon>Anaerolineales</taxon>
        <taxon>Anaerolineaceae</taxon>
        <taxon>Thermanaerothrix</taxon>
    </lineage>
</organism>
<dbReference type="AlphaFoldDB" id="A0A0P6XWG0"/>
<evidence type="ECO:0008006" key="4">
    <source>
        <dbReference type="Google" id="ProtNLM"/>
    </source>
</evidence>
<reference evidence="2 3" key="1">
    <citation type="submission" date="2015-07" db="EMBL/GenBank/DDBJ databases">
        <title>Whole genome sequence of Thermanaerothrix daxensis DSM 23592.</title>
        <authorList>
            <person name="Hemp J."/>
            <person name="Ward L.M."/>
            <person name="Pace L.A."/>
            <person name="Fischer W.W."/>
        </authorList>
    </citation>
    <scope>NUCLEOTIDE SEQUENCE [LARGE SCALE GENOMIC DNA]</scope>
    <source>
        <strain evidence="2 3">GNS-1</strain>
    </source>
</reference>
<keyword evidence="3" id="KW-1185">Reference proteome</keyword>
<protein>
    <recommendedName>
        <fullName evidence="4">Tetratricopeptide repeat protein</fullName>
    </recommendedName>
</protein>
<gene>
    <name evidence="2" type="ORF">SE15_00015</name>
</gene>
<feature type="region of interest" description="Disordered" evidence="1">
    <location>
        <begin position="80"/>
        <end position="104"/>
    </location>
</feature>
<comment type="caution">
    <text evidence="2">The sequence shown here is derived from an EMBL/GenBank/DDBJ whole genome shotgun (WGS) entry which is preliminary data.</text>
</comment>